<evidence type="ECO:0000256" key="3">
    <source>
        <dbReference type="ARBA" id="ARBA00023163"/>
    </source>
</evidence>
<dbReference type="PANTHER" id="PTHR44846">
    <property type="entry name" value="MANNOSYL-D-GLYCERATE TRANSPORT/METABOLISM SYSTEM REPRESSOR MNGR-RELATED"/>
    <property type="match status" value="1"/>
</dbReference>
<protein>
    <recommendedName>
        <fullName evidence="4">HTH gntR-type domain-containing protein</fullName>
    </recommendedName>
</protein>
<dbReference type="Pfam" id="PF00392">
    <property type="entry name" value="GntR"/>
    <property type="match status" value="1"/>
</dbReference>
<evidence type="ECO:0000313" key="5">
    <source>
        <dbReference type="EMBL" id="GAA2390999.1"/>
    </source>
</evidence>
<dbReference type="SUPFAM" id="SSF64288">
    <property type="entry name" value="Chorismate lyase-like"/>
    <property type="match status" value="1"/>
</dbReference>
<keyword evidence="3" id="KW-0804">Transcription</keyword>
<dbReference type="InterPro" id="IPR011663">
    <property type="entry name" value="UTRA"/>
</dbReference>
<sequence length="235" mass="25211">MAAVPISKYTEIFTVLQRRIDAKQYEIGDYLPTEAELTREFGTSRATVVRALRQLSLRGWIRGVQGKGRVVLGRPAIRFAQLPDRVKHLLLTGEDAALQGVRLVSAPARIAAALGRAPGVPLLSGRYVLAPRDAPPFGLRTVFVPASLTDLTTLDPEGGLLAHLERRNGIAAGRVIERVGARLATGGEAAALRLPEPRSVAVSLITVLDVRSDPLLAVDTVLAREAAAMLSTYDL</sequence>
<keyword evidence="2" id="KW-0238">DNA-binding</keyword>
<evidence type="ECO:0000313" key="6">
    <source>
        <dbReference type="Proteomes" id="UP001501444"/>
    </source>
</evidence>
<dbReference type="PROSITE" id="PS50949">
    <property type="entry name" value="HTH_GNTR"/>
    <property type="match status" value="1"/>
</dbReference>
<dbReference type="PANTHER" id="PTHR44846:SF1">
    <property type="entry name" value="MANNOSYL-D-GLYCERATE TRANSPORT_METABOLISM SYSTEM REPRESSOR MNGR-RELATED"/>
    <property type="match status" value="1"/>
</dbReference>
<reference evidence="5 6" key="1">
    <citation type="journal article" date="2019" name="Int. J. Syst. Evol. Microbiol.">
        <title>The Global Catalogue of Microorganisms (GCM) 10K type strain sequencing project: providing services to taxonomists for standard genome sequencing and annotation.</title>
        <authorList>
            <consortium name="The Broad Institute Genomics Platform"/>
            <consortium name="The Broad Institute Genome Sequencing Center for Infectious Disease"/>
            <person name="Wu L."/>
            <person name="Ma J."/>
        </authorList>
    </citation>
    <scope>NUCLEOTIDE SEQUENCE [LARGE SCALE GENOMIC DNA]</scope>
    <source>
        <strain evidence="5 6">JCM 3272</strain>
    </source>
</reference>
<dbReference type="Gene3D" id="1.10.10.10">
    <property type="entry name" value="Winged helix-like DNA-binding domain superfamily/Winged helix DNA-binding domain"/>
    <property type="match status" value="1"/>
</dbReference>
<dbReference type="SUPFAM" id="SSF46785">
    <property type="entry name" value="Winged helix' DNA-binding domain"/>
    <property type="match status" value="1"/>
</dbReference>
<dbReference type="InterPro" id="IPR036388">
    <property type="entry name" value="WH-like_DNA-bd_sf"/>
</dbReference>
<evidence type="ECO:0000256" key="2">
    <source>
        <dbReference type="ARBA" id="ARBA00023125"/>
    </source>
</evidence>
<proteinExistence type="predicted"/>
<dbReference type="PRINTS" id="PR00035">
    <property type="entry name" value="HTHGNTR"/>
</dbReference>
<dbReference type="SMART" id="SM00345">
    <property type="entry name" value="HTH_GNTR"/>
    <property type="match status" value="1"/>
</dbReference>
<dbReference type="CDD" id="cd07377">
    <property type="entry name" value="WHTH_GntR"/>
    <property type="match status" value="1"/>
</dbReference>
<dbReference type="InterPro" id="IPR050679">
    <property type="entry name" value="Bact_HTH_transcr_reg"/>
</dbReference>
<accession>A0ABN3HZS9</accession>
<dbReference type="Pfam" id="PF07702">
    <property type="entry name" value="UTRA"/>
    <property type="match status" value="1"/>
</dbReference>
<feature type="domain" description="HTH gntR-type" evidence="4">
    <location>
        <begin position="6"/>
        <end position="74"/>
    </location>
</feature>
<dbReference type="InterPro" id="IPR000524">
    <property type="entry name" value="Tscrpt_reg_HTH_GntR"/>
</dbReference>
<dbReference type="EMBL" id="BAAARV010000123">
    <property type="protein sequence ID" value="GAA2390999.1"/>
    <property type="molecule type" value="Genomic_DNA"/>
</dbReference>
<comment type="caution">
    <text evidence="5">The sequence shown here is derived from an EMBL/GenBank/DDBJ whole genome shotgun (WGS) entry which is preliminary data.</text>
</comment>
<dbReference type="Gene3D" id="3.40.1410.10">
    <property type="entry name" value="Chorismate lyase-like"/>
    <property type="match status" value="1"/>
</dbReference>
<name>A0ABN3HZS9_9ACTN</name>
<evidence type="ECO:0000259" key="4">
    <source>
        <dbReference type="PROSITE" id="PS50949"/>
    </source>
</evidence>
<gene>
    <name evidence="5" type="ORF">GCM10010170_103150</name>
</gene>
<dbReference type="InterPro" id="IPR028978">
    <property type="entry name" value="Chorismate_lyase_/UTRA_dom_sf"/>
</dbReference>
<dbReference type="InterPro" id="IPR036390">
    <property type="entry name" value="WH_DNA-bd_sf"/>
</dbReference>
<evidence type="ECO:0000256" key="1">
    <source>
        <dbReference type="ARBA" id="ARBA00023015"/>
    </source>
</evidence>
<dbReference type="Proteomes" id="UP001501444">
    <property type="component" value="Unassembled WGS sequence"/>
</dbReference>
<keyword evidence="6" id="KW-1185">Reference proteome</keyword>
<organism evidence="5 6">
    <name type="scientific">Dactylosporangium salmoneum</name>
    <dbReference type="NCBI Taxonomy" id="53361"/>
    <lineage>
        <taxon>Bacteria</taxon>
        <taxon>Bacillati</taxon>
        <taxon>Actinomycetota</taxon>
        <taxon>Actinomycetes</taxon>
        <taxon>Micromonosporales</taxon>
        <taxon>Micromonosporaceae</taxon>
        <taxon>Dactylosporangium</taxon>
    </lineage>
</organism>
<keyword evidence="1" id="KW-0805">Transcription regulation</keyword>